<reference evidence="2" key="5">
    <citation type="submission" date="2001-07" db="EMBL/GenBank/DDBJ databases">
        <authorList>
            <person name="Adachi J."/>
            <person name="Aizawa K."/>
            <person name="Akimura T."/>
            <person name="Arakawa T."/>
            <person name="Bono H."/>
            <person name="Carninci P."/>
            <person name="Fukuda S."/>
            <person name="Furuno M."/>
            <person name="Hanagaki T."/>
            <person name="Hara A."/>
            <person name="Hashizume W."/>
            <person name="Hayashida K."/>
            <person name="Hayatsu N."/>
            <person name="Hiramoto K."/>
            <person name="Hiraoka T."/>
            <person name="Hirozane T."/>
            <person name="Hori F."/>
            <person name="Imotani K."/>
            <person name="Ishii Y."/>
            <person name="Itoh M."/>
            <person name="Kagawa I."/>
            <person name="Kasukawa T."/>
            <person name="Katoh H."/>
            <person name="Kawai J."/>
            <person name="Kojima Y."/>
            <person name="Kondo S."/>
            <person name="Konno H."/>
            <person name="Kouda M."/>
            <person name="Koya S."/>
            <person name="Kurihara C."/>
            <person name="Matsuyama T."/>
            <person name="Miyazaki A."/>
            <person name="Murata M."/>
            <person name="Nakamura M."/>
            <person name="Nishi K."/>
            <person name="Nomura K."/>
            <person name="Numazaki R."/>
            <person name="Ohno M."/>
            <person name="Ohsato N."/>
            <person name="Okazaki Y."/>
            <person name="Saito R."/>
            <person name="Saitoh H."/>
            <person name="Sakai C."/>
            <person name="Sakai K."/>
            <person name="Sakazume N."/>
            <person name="Sano H."/>
            <person name="Sasaki D."/>
            <person name="Shibata K."/>
            <person name="Shinagawa A."/>
            <person name="Shiraki T."/>
            <person name="Sogabe Y."/>
            <person name="Tagami M."/>
            <person name="Tagawa A."/>
            <person name="Takahashi F."/>
            <person name="Takaku-Akahira S."/>
            <person name="Takeda Y."/>
            <person name="Tanaka T."/>
            <person name="Tomaru A."/>
            <person name="Toya T."/>
            <person name="Yasunishi A."/>
            <person name="Muramatsu M."/>
            <person name="Hayashizaki Y."/>
        </authorList>
    </citation>
    <scope>NUCLEOTIDE SEQUENCE</scope>
    <source>
        <strain evidence="2">C57BL/6J</strain>
        <tissue evidence="2">Testis</tissue>
    </source>
</reference>
<reference evidence="2" key="4">
    <citation type="journal article" date="2001" name="Nature">
        <title>Functional annotation of a full-length mouse cDNA collection.</title>
        <authorList>
            <consortium name="The RIKEN Genome Exploration Research Group Phase II Team and the FANTOM Consortium"/>
        </authorList>
    </citation>
    <scope>NUCLEOTIDE SEQUENCE</scope>
    <source>
        <strain evidence="2">C57BL/6J</strain>
        <tissue evidence="2">Testis</tissue>
    </source>
</reference>
<name>Q8CD62_MOUSE</name>
<proteinExistence type="evidence at transcript level"/>
<dbReference type="MGI" id="MGI:2447063">
    <property type="gene designation" value="Tenm4"/>
</dbReference>
<reference evidence="2" key="1">
    <citation type="journal article" date="1999" name="Methods Enzymol.">
        <title>High-efficiency full-length cDNA cloning.</title>
        <authorList>
            <person name="Carninci P."/>
            <person name="Hayashizaki Y."/>
        </authorList>
    </citation>
    <scope>NUCLEOTIDE SEQUENCE</scope>
    <source>
        <strain evidence="2">C57BL/6J</strain>
        <tissue evidence="2">Testis</tissue>
    </source>
</reference>
<evidence type="ECO:0000313" key="2">
    <source>
        <dbReference type="EMBL" id="BAC27373.1"/>
    </source>
</evidence>
<accession>Q8CD62</accession>
<reference evidence="2" key="3">
    <citation type="journal article" date="2000" name="Genome Res.">
        <title>RIKEN integrated sequence analysis (RISA) system--384-format sequencing pipeline with 384 multicapillary sequencer.</title>
        <authorList>
            <person name="Shibata K."/>
            <person name="Itoh M."/>
            <person name="Aizawa K."/>
            <person name="Nagaoka S."/>
            <person name="Sasaki N."/>
            <person name="Carninci P."/>
            <person name="Konno H."/>
            <person name="Akiyama J."/>
            <person name="Nishi K."/>
            <person name="Kitsunai T."/>
            <person name="Tashiro H."/>
            <person name="Itoh M."/>
            <person name="Sumi N."/>
            <person name="Ishii Y."/>
            <person name="Nakamura S."/>
            <person name="Hazama M."/>
            <person name="Nishine T."/>
            <person name="Harada A."/>
            <person name="Yamamoto R."/>
            <person name="Matsumoto H."/>
            <person name="Sakaguchi S."/>
            <person name="Ikegami T."/>
            <person name="Kashiwagi K."/>
            <person name="Fujiwake S."/>
            <person name="Inoue K."/>
            <person name="Togawa Y."/>
            <person name="Izawa M."/>
            <person name="Ohara E."/>
            <person name="Watahiki M."/>
            <person name="Yoneda Y."/>
            <person name="Ishikawa T."/>
            <person name="Ozawa K."/>
            <person name="Tanaka T."/>
            <person name="Matsuura S."/>
            <person name="Kawai J."/>
            <person name="Okazaki Y."/>
            <person name="Muramatsu M."/>
            <person name="Inoue Y."/>
            <person name="Kira A."/>
            <person name="Hayashizaki Y."/>
        </authorList>
    </citation>
    <scope>NUCLEOTIDE SEQUENCE</scope>
    <source>
        <strain evidence="2">C57BL/6J</strain>
        <tissue evidence="2">Testis</tissue>
    </source>
</reference>
<feature type="non-terminal residue" evidence="2">
    <location>
        <position position="1"/>
    </location>
</feature>
<protein>
    <submittedName>
        <fullName evidence="2">Uncharacterized protein</fullName>
    </submittedName>
</protein>
<dbReference type="AlphaFoldDB" id="Q8CD62"/>
<dbReference type="EMBL" id="AK031375">
    <property type="protein sequence ID" value="BAC27373.1"/>
    <property type="molecule type" value="mRNA"/>
</dbReference>
<evidence type="ECO:0000313" key="3">
    <source>
        <dbReference type="MGI" id="MGI:2447063"/>
    </source>
</evidence>
<gene>
    <name evidence="3" type="primary">Tenm4</name>
    <name evidence="3" type="synonym">Odz4</name>
</gene>
<feature type="region of interest" description="Disordered" evidence="1">
    <location>
        <begin position="86"/>
        <end position="106"/>
    </location>
</feature>
<feature type="region of interest" description="Disordered" evidence="1">
    <location>
        <begin position="1"/>
        <end position="28"/>
    </location>
</feature>
<dbReference type="AGR" id="MGI:2447063"/>
<reference evidence="2" key="8">
    <citation type="journal article" date="2005" name="Science">
        <title>Antisense Transcription in the Mammalian Transcriptome.</title>
        <authorList>
            <consortium name="RIKEN Genome Exploration Research Group and Genome Science Group (Genome Network Project Core Group) and the FANTOM Consortium"/>
        </authorList>
    </citation>
    <scope>NUCLEOTIDE SEQUENCE</scope>
    <source>
        <strain evidence="2">C57BL/6J</strain>
        <tissue evidence="2">Testis</tissue>
    </source>
</reference>
<organism evidence="2">
    <name type="scientific">Mus musculus</name>
    <name type="common">Mouse</name>
    <dbReference type="NCBI Taxonomy" id="10090"/>
    <lineage>
        <taxon>Eukaryota</taxon>
        <taxon>Metazoa</taxon>
        <taxon>Chordata</taxon>
        <taxon>Craniata</taxon>
        <taxon>Vertebrata</taxon>
        <taxon>Euteleostomi</taxon>
        <taxon>Mammalia</taxon>
        <taxon>Eutheria</taxon>
        <taxon>Euarchontoglires</taxon>
        <taxon>Glires</taxon>
        <taxon>Rodentia</taxon>
        <taxon>Myomorpha</taxon>
        <taxon>Muroidea</taxon>
        <taxon>Muridae</taxon>
        <taxon>Murinae</taxon>
        <taxon>Mus</taxon>
        <taxon>Mus</taxon>
    </lineage>
</organism>
<reference evidence="2" key="2">
    <citation type="journal article" date="2000" name="Genome Res.">
        <title>Normalization and subtraction of cap-trapper-selected cDNAs to prepare full-length cDNA libraries for rapid discovery of new genes.</title>
        <authorList>
            <person name="Carninci P."/>
            <person name="Shibata Y."/>
            <person name="Hayatsu N."/>
            <person name="Sugahara Y."/>
            <person name="Shibata K."/>
            <person name="Itoh M."/>
            <person name="Konno H."/>
            <person name="Okazaki Y."/>
            <person name="Muramatsu M."/>
            <person name="Hayashizaki Y."/>
        </authorList>
    </citation>
    <scope>NUCLEOTIDE SEQUENCE</scope>
    <source>
        <strain evidence="2">C57BL/6J</strain>
        <tissue evidence="2">Testis</tissue>
    </source>
</reference>
<reference evidence="2" key="6">
    <citation type="journal article" date="2002" name="Nature">
        <title>Analysis of the mouse transcriptome based on functional annotation of 60,770 full-length cDNAs.</title>
        <authorList>
            <consortium name="The FANTOM Consortium and the RIKEN Genome Exploration Research Group Phase I and II Team"/>
        </authorList>
    </citation>
    <scope>NUCLEOTIDE SEQUENCE</scope>
    <source>
        <strain evidence="2">C57BL/6J</strain>
        <tissue evidence="2">Testis</tissue>
    </source>
</reference>
<reference evidence="2" key="7">
    <citation type="journal article" date="2005" name="Science">
        <title>The Transcriptional Landscape of the Mammalian Genome.</title>
        <authorList>
            <consortium name="The FANTOM Consortium"/>
            <consortium name="Riken Genome Exploration Research Group and Genome Science Group (Genome Network Project Core Group)"/>
        </authorList>
    </citation>
    <scope>NUCLEOTIDE SEQUENCE</scope>
    <source>
        <strain evidence="2">C57BL/6J</strain>
        <tissue evidence="2">Testis</tissue>
    </source>
</reference>
<feature type="compositionally biased region" description="Low complexity" evidence="1">
    <location>
        <begin position="16"/>
        <end position="28"/>
    </location>
</feature>
<sequence>LWGSSAGRNAGRERPGAGARRARAAGGSLGLRSPRELLLVSPELSSEPGPAPSWVPQYNSRSGGASGAVPRLPAVLVHASPAVAACSHDGQSEAERGLVISRTLGQ</sequence>
<evidence type="ECO:0000256" key="1">
    <source>
        <dbReference type="SAM" id="MobiDB-lite"/>
    </source>
</evidence>
<feature type="region of interest" description="Disordered" evidence="1">
    <location>
        <begin position="40"/>
        <end position="67"/>
    </location>
</feature>